<evidence type="ECO:0000256" key="1">
    <source>
        <dbReference type="ARBA" id="ARBA00007692"/>
    </source>
</evidence>
<dbReference type="eggNOG" id="KOG1267">
    <property type="taxonomic scope" value="Eukaryota"/>
</dbReference>
<evidence type="ECO:0000313" key="6">
    <source>
        <dbReference type="Proteomes" id="UP000026962"/>
    </source>
</evidence>
<keyword evidence="3" id="KW-0809">Transit peptide</keyword>
<sequence length="381" mass="43213">MAVALRALPRRLLRHPLHHSKPLSSSPPDPRELLRIERILSTPPPQRQEVPRVAATAAAATSSLHRLLEDTAGLTAAESASLLRHGLPTSAKQPHHHHHHRLLDELRGLRLGEREIRAALASDQEGLLSMSPGEPSRLVGLLRDELRCRAAVRDRVLADGLLAAAVAARRRVELLHARGLIRRDALRVLAIEPRAILYSLEDLERKVDFLVSRMGFEIGWLVEYPEFLGVNLERWIVPRHNVVEYLRSIGGLGDPIEMKHYVRFSRRKFYNMFVKPYPECERIFGGIVRDREKEVRRRHPVGLWKLFKPANSFRIRNTNFPPKGLRVLQESKATPTSDATTEAIDFEESEFTRSGSMGFELDDYPGSGANNRHSPHSEGNR</sequence>
<evidence type="ECO:0000256" key="2">
    <source>
        <dbReference type="ARBA" id="ARBA00022472"/>
    </source>
</evidence>
<evidence type="ECO:0000313" key="5">
    <source>
        <dbReference type="EnsemblPlants" id="OPUNC12G11140.1"/>
    </source>
</evidence>
<dbReference type="AlphaFoldDB" id="A0A0E0MMJ3"/>
<dbReference type="GO" id="GO:0003676">
    <property type="term" value="F:nucleic acid binding"/>
    <property type="evidence" value="ECO:0007669"/>
    <property type="project" value="InterPro"/>
</dbReference>
<evidence type="ECO:0000256" key="4">
    <source>
        <dbReference type="SAM" id="MobiDB-lite"/>
    </source>
</evidence>
<keyword evidence="2" id="KW-0806">Transcription termination</keyword>
<keyword evidence="2" id="KW-0804">Transcription</keyword>
<dbReference type="OMA" id="WIIPRHN"/>
<dbReference type="EnsemblPlants" id="OPUNC12G11140.1">
    <property type="protein sequence ID" value="OPUNC12G11140.1"/>
    <property type="gene ID" value="OPUNC12G11140"/>
</dbReference>
<dbReference type="Gene3D" id="1.25.70.10">
    <property type="entry name" value="Transcription termination factor 3, mitochondrial"/>
    <property type="match status" value="1"/>
</dbReference>
<evidence type="ECO:0000256" key="3">
    <source>
        <dbReference type="ARBA" id="ARBA00022946"/>
    </source>
</evidence>
<dbReference type="PANTHER" id="PTHR13068">
    <property type="entry name" value="CGI-12 PROTEIN-RELATED"/>
    <property type="match status" value="1"/>
</dbReference>
<reference evidence="5" key="1">
    <citation type="submission" date="2015-04" db="UniProtKB">
        <authorList>
            <consortium name="EnsemblPlants"/>
        </authorList>
    </citation>
    <scope>IDENTIFICATION</scope>
</reference>
<dbReference type="STRING" id="4537.A0A0E0MMJ3"/>
<dbReference type="SMART" id="SM00733">
    <property type="entry name" value="Mterf"/>
    <property type="match status" value="2"/>
</dbReference>
<accession>A0A0E0MMJ3</accession>
<organism evidence="5">
    <name type="scientific">Oryza punctata</name>
    <name type="common">Red rice</name>
    <dbReference type="NCBI Taxonomy" id="4537"/>
    <lineage>
        <taxon>Eukaryota</taxon>
        <taxon>Viridiplantae</taxon>
        <taxon>Streptophyta</taxon>
        <taxon>Embryophyta</taxon>
        <taxon>Tracheophyta</taxon>
        <taxon>Spermatophyta</taxon>
        <taxon>Magnoliopsida</taxon>
        <taxon>Liliopsida</taxon>
        <taxon>Poales</taxon>
        <taxon>Poaceae</taxon>
        <taxon>BOP clade</taxon>
        <taxon>Oryzoideae</taxon>
        <taxon>Oryzeae</taxon>
        <taxon>Oryzinae</taxon>
        <taxon>Oryza</taxon>
    </lineage>
</organism>
<dbReference type="Gramene" id="OPUNC12G11140.1">
    <property type="protein sequence ID" value="OPUNC12G11140.1"/>
    <property type="gene ID" value="OPUNC12G11140"/>
</dbReference>
<dbReference type="InterPro" id="IPR003690">
    <property type="entry name" value="MTERF"/>
</dbReference>
<proteinExistence type="inferred from homology"/>
<protein>
    <submittedName>
        <fullName evidence="5">Uncharacterized protein</fullName>
    </submittedName>
</protein>
<dbReference type="InterPro" id="IPR038538">
    <property type="entry name" value="MTERF_sf"/>
</dbReference>
<dbReference type="HOGENOM" id="CLU_861697_0_0_1"/>
<dbReference type="Proteomes" id="UP000026962">
    <property type="component" value="Chromosome 12"/>
</dbReference>
<feature type="region of interest" description="Disordered" evidence="4">
    <location>
        <begin position="331"/>
        <end position="381"/>
    </location>
</feature>
<dbReference type="GO" id="GO:0006353">
    <property type="term" value="P:DNA-templated transcription termination"/>
    <property type="evidence" value="ECO:0007669"/>
    <property type="project" value="UniProtKB-KW"/>
</dbReference>
<dbReference type="FunFam" id="1.25.70.10:FF:000030">
    <property type="entry name" value="Transcription termination factor MTERF15 mitochondrial"/>
    <property type="match status" value="1"/>
</dbReference>
<keyword evidence="6" id="KW-1185">Reference proteome</keyword>
<comment type="similarity">
    <text evidence="1">Belongs to the mTERF family.</text>
</comment>
<reference evidence="5" key="2">
    <citation type="submission" date="2018-05" db="EMBL/GenBank/DDBJ databases">
        <title>OpunRS2 (Oryza punctata Reference Sequence Version 2).</title>
        <authorList>
            <person name="Zhang J."/>
            <person name="Kudrna D."/>
            <person name="Lee S."/>
            <person name="Talag J."/>
            <person name="Welchert J."/>
            <person name="Wing R.A."/>
        </authorList>
    </citation>
    <scope>NUCLEOTIDE SEQUENCE [LARGE SCALE GENOMIC DNA]</scope>
</reference>
<feature type="compositionally biased region" description="Polar residues" evidence="4">
    <location>
        <begin position="331"/>
        <end position="340"/>
    </location>
</feature>
<dbReference type="PANTHER" id="PTHR13068:SF23">
    <property type="entry name" value="TRANSCRIPTION TERMINATION FACTOR MTERF15, MITOCHONDRIAL"/>
    <property type="match status" value="1"/>
</dbReference>
<dbReference type="Pfam" id="PF02536">
    <property type="entry name" value="mTERF"/>
    <property type="match status" value="1"/>
</dbReference>
<name>A0A0E0MMJ3_ORYPU</name>
<keyword evidence="2" id="KW-0805">Transcription regulation</keyword>